<dbReference type="SUPFAM" id="SSF103473">
    <property type="entry name" value="MFS general substrate transporter"/>
    <property type="match status" value="1"/>
</dbReference>
<gene>
    <name evidence="8" type="ORF">GGR39_002816</name>
</gene>
<dbReference type="PANTHER" id="PTHR23513">
    <property type="entry name" value="INTEGRAL MEMBRANE EFFLUX PROTEIN-RELATED"/>
    <property type="match status" value="1"/>
</dbReference>
<feature type="transmembrane region" description="Helical" evidence="7">
    <location>
        <begin position="320"/>
        <end position="340"/>
    </location>
</feature>
<dbReference type="InterPro" id="IPR011701">
    <property type="entry name" value="MFS"/>
</dbReference>
<dbReference type="GO" id="GO:0022857">
    <property type="term" value="F:transmembrane transporter activity"/>
    <property type="evidence" value="ECO:0007669"/>
    <property type="project" value="InterPro"/>
</dbReference>
<sequence>MSDPTTPLAIPDFRRFWLARFASVIATNGVVVIIGYQLYDVARAEYAMSISDAAFQLGLLGLAQFIPILLLTPIAGVVADRFDRRNVAGFSMCIDLCIALGLGTVTALDIRSLPVLFGFAALHGAVRVFQGPALSAIAPNIVPAALIPRAIALNSIAWQAGAVIGPASFGFLFGSSHALPYWTSTVLLLIAATSLLSIRSLPPPPPEARRAHPFQQIKGGFQFVWNDRFLLGCITLDLFAVIFGGATALFPVFARDVLHVGPEGLGQMRAAPAVGAAIVALTLSFRPLEHNVGVKMLLAVVVYGAATIAFAFSRHFPTSLGFLVILGAADMVSVFIRTSLIQLNTPDDMRGRVSATSGLAISASNELGEMQSGVAAALLGATGAVVFGGGAAIFVTVLWSKLFPEIRRARTFAPQYRHRDTAP</sequence>
<feature type="transmembrane region" description="Helical" evidence="7">
    <location>
        <begin position="294"/>
        <end position="313"/>
    </location>
</feature>
<evidence type="ECO:0000313" key="9">
    <source>
        <dbReference type="Proteomes" id="UP000561459"/>
    </source>
</evidence>
<feature type="transmembrane region" description="Helical" evidence="7">
    <location>
        <begin position="156"/>
        <end position="174"/>
    </location>
</feature>
<dbReference type="InterPro" id="IPR036259">
    <property type="entry name" value="MFS_trans_sf"/>
</dbReference>
<evidence type="ECO:0000256" key="7">
    <source>
        <dbReference type="SAM" id="Phobius"/>
    </source>
</evidence>
<comment type="caution">
    <text evidence="8">The sequence shown here is derived from an EMBL/GenBank/DDBJ whole genome shotgun (WGS) entry which is preliminary data.</text>
</comment>
<dbReference type="CDD" id="cd06173">
    <property type="entry name" value="MFS_MefA_like"/>
    <property type="match status" value="1"/>
</dbReference>
<keyword evidence="3" id="KW-1003">Cell membrane</keyword>
<feature type="transmembrane region" description="Helical" evidence="7">
    <location>
        <begin position="374"/>
        <end position="400"/>
    </location>
</feature>
<comment type="subcellular location">
    <subcellularLocation>
        <location evidence="1">Cell membrane</location>
        <topology evidence="1">Multi-pass membrane protein</topology>
    </subcellularLocation>
</comment>
<evidence type="ECO:0000256" key="4">
    <source>
        <dbReference type="ARBA" id="ARBA00022692"/>
    </source>
</evidence>
<keyword evidence="4 7" id="KW-0812">Transmembrane</keyword>
<feature type="transmembrane region" description="Helical" evidence="7">
    <location>
        <begin position="21"/>
        <end position="39"/>
    </location>
</feature>
<evidence type="ECO:0000313" key="8">
    <source>
        <dbReference type="EMBL" id="MBB3941148.1"/>
    </source>
</evidence>
<accession>A0A7W6FZB1</accession>
<feature type="transmembrane region" description="Helical" evidence="7">
    <location>
        <begin position="59"/>
        <end position="79"/>
    </location>
</feature>
<protein>
    <submittedName>
        <fullName evidence="8">MFS family permease</fullName>
    </submittedName>
</protein>
<keyword evidence="5 7" id="KW-1133">Transmembrane helix</keyword>
<dbReference type="Pfam" id="PF07690">
    <property type="entry name" value="MFS_1"/>
    <property type="match status" value="1"/>
</dbReference>
<feature type="transmembrane region" description="Helical" evidence="7">
    <location>
        <begin position="181"/>
        <end position="201"/>
    </location>
</feature>
<dbReference type="Proteomes" id="UP000561459">
    <property type="component" value="Unassembled WGS sequence"/>
</dbReference>
<evidence type="ECO:0000256" key="6">
    <source>
        <dbReference type="ARBA" id="ARBA00023136"/>
    </source>
</evidence>
<dbReference type="RefSeq" id="WP_343055892.1">
    <property type="nucleotide sequence ID" value="NZ_JACIDY010000007.1"/>
</dbReference>
<dbReference type="PANTHER" id="PTHR23513:SF9">
    <property type="entry name" value="ENTEROBACTIN EXPORTER ENTS"/>
    <property type="match status" value="1"/>
</dbReference>
<keyword evidence="9" id="KW-1185">Reference proteome</keyword>
<name>A0A7W6FZB1_9SPHN</name>
<keyword evidence="2" id="KW-0813">Transport</keyword>
<evidence type="ECO:0000256" key="5">
    <source>
        <dbReference type="ARBA" id="ARBA00022989"/>
    </source>
</evidence>
<dbReference type="GO" id="GO:0005886">
    <property type="term" value="C:plasma membrane"/>
    <property type="evidence" value="ECO:0007669"/>
    <property type="project" value="UniProtKB-SubCell"/>
</dbReference>
<evidence type="ECO:0000256" key="3">
    <source>
        <dbReference type="ARBA" id="ARBA00022475"/>
    </source>
</evidence>
<evidence type="ECO:0000256" key="2">
    <source>
        <dbReference type="ARBA" id="ARBA00022448"/>
    </source>
</evidence>
<organism evidence="8 9">
    <name type="scientific">Novosphingobium fluoreni</name>
    <dbReference type="NCBI Taxonomy" id="1391222"/>
    <lineage>
        <taxon>Bacteria</taxon>
        <taxon>Pseudomonadati</taxon>
        <taxon>Pseudomonadota</taxon>
        <taxon>Alphaproteobacteria</taxon>
        <taxon>Sphingomonadales</taxon>
        <taxon>Sphingomonadaceae</taxon>
        <taxon>Novosphingobium</taxon>
    </lineage>
</organism>
<keyword evidence="6 7" id="KW-0472">Membrane</keyword>
<feature type="transmembrane region" description="Helical" evidence="7">
    <location>
        <begin position="229"/>
        <end position="250"/>
    </location>
</feature>
<dbReference type="EMBL" id="JACIDY010000007">
    <property type="protein sequence ID" value="MBB3941148.1"/>
    <property type="molecule type" value="Genomic_DNA"/>
</dbReference>
<dbReference type="AlphaFoldDB" id="A0A7W6FZB1"/>
<proteinExistence type="predicted"/>
<dbReference type="Gene3D" id="1.20.1250.20">
    <property type="entry name" value="MFS general substrate transporter like domains"/>
    <property type="match status" value="1"/>
</dbReference>
<evidence type="ECO:0000256" key="1">
    <source>
        <dbReference type="ARBA" id="ARBA00004651"/>
    </source>
</evidence>
<reference evidence="8 9" key="1">
    <citation type="submission" date="2020-08" db="EMBL/GenBank/DDBJ databases">
        <title>Genomic Encyclopedia of Type Strains, Phase IV (KMG-IV): sequencing the most valuable type-strain genomes for metagenomic binning, comparative biology and taxonomic classification.</title>
        <authorList>
            <person name="Goeker M."/>
        </authorList>
    </citation>
    <scope>NUCLEOTIDE SEQUENCE [LARGE SCALE GENOMIC DNA]</scope>
    <source>
        <strain evidence="8 9">DSM 27568</strain>
    </source>
</reference>
<feature type="transmembrane region" description="Helical" evidence="7">
    <location>
        <begin position="86"/>
        <end position="108"/>
    </location>
</feature>